<dbReference type="EMBL" id="QBIU01000002">
    <property type="protein sequence ID" value="MWV70636.1"/>
    <property type="molecule type" value="Genomic_DNA"/>
</dbReference>
<reference evidence="4 5" key="1">
    <citation type="journal article" date="2014" name="Genome Announc.">
        <title>Draft genome sequences of eight enterohepatic helicobacter species isolated from both laboratory and wild rodents.</title>
        <authorList>
            <person name="Sheh A."/>
            <person name="Shen Z."/>
            <person name="Fox J.G."/>
        </authorList>
    </citation>
    <scope>NUCLEOTIDE SEQUENCE [LARGE SCALE GENOMIC DNA]</scope>
    <source>
        <strain evidence="4 5">MIT 97-6194</strain>
    </source>
</reference>
<gene>
    <name evidence="3" type="ORF">DCO61_11750</name>
    <name evidence="4" type="ORF">LS64_004160</name>
</gene>
<dbReference type="OrthoDB" id="5339730at2"/>
<dbReference type="EMBL" id="JRMP02000005">
    <property type="protein sequence ID" value="TLD94722.1"/>
    <property type="molecule type" value="Genomic_DNA"/>
</dbReference>
<feature type="compositionally biased region" description="Low complexity" evidence="1">
    <location>
        <begin position="170"/>
        <end position="192"/>
    </location>
</feature>
<accession>A0A347VPB4</accession>
<keyword evidence="5" id="KW-1185">Reference proteome</keyword>
<dbReference type="InterPro" id="IPR059092">
    <property type="entry name" value="UPF0323_dom"/>
</dbReference>
<evidence type="ECO:0000313" key="5">
    <source>
        <dbReference type="Proteomes" id="UP000029714"/>
    </source>
</evidence>
<dbReference type="NCBIfam" id="NF003146">
    <property type="entry name" value="PRK04081.1"/>
    <property type="match status" value="1"/>
</dbReference>
<name>A0A347VPB4_9HELI</name>
<evidence type="ECO:0000313" key="3">
    <source>
        <dbReference type="EMBL" id="MWV70636.1"/>
    </source>
</evidence>
<dbReference type="STRING" id="1548018.LS64_04400"/>
<evidence type="ECO:0000313" key="6">
    <source>
        <dbReference type="Proteomes" id="UP000477070"/>
    </source>
</evidence>
<dbReference type="Proteomes" id="UP000029714">
    <property type="component" value="Unassembled WGS sequence"/>
</dbReference>
<dbReference type="PROSITE" id="PS51257">
    <property type="entry name" value="PROKAR_LIPOPROTEIN"/>
    <property type="match status" value="1"/>
</dbReference>
<comment type="caution">
    <text evidence="4">The sequence shown here is derived from an EMBL/GenBank/DDBJ whole genome shotgun (WGS) entry which is preliminary data.</text>
</comment>
<evidence type="ECO:0000313" key="4">
    <source>
        <dbReference type="EMBL" id="TLD94722.1"/>
    </source>
</evidence>
<reference evidence="4" key="3">
    <citation type="submission" date="2018-04" db="EMBL/GenBank/DDBJ databases">
        <authorList>
            <person name="Sheh A."/>
            <person name="Shen Z."/>
            <person name="Mannion A.J."/>
            <person name="Fox J.G."/>
        </authorList>
    </citation>
    <scope>NUCLEOTIDE SEQUENCE</scope>
    <source>
        <strain evidence="4">MIT 97-6194</strain>
    </source>
</reference>
<dbReference type="RefSeq" id="WP_034571089.1">
    <property type="nucleotide sequence ID" value="NZ_JRMP02000005.1"/>
</dbReference>
<organism evidence="4 5">
    <name type="scientific">Helicobacter saguini</name>
    <dbReference type="NCBI Taxonomy" id="1548018"/>
    <lineage>
        <taxon>Bacteria</taxon>
        <taxon>Pseudomonadati</taxon>
        <taxon>Campylobacterota</taxon>
        <taxon>Epsilonproteobacteria</taxon>
        <taxon>Campylobacterales</taxon>
        <taxon>Helicobacteraceae</taxon>
        <taxon>Helicobacter</taxon>
    </lineage>
</organism>
<reference evidence="4 5" key="2">
    <citation type="journal article" date="2016" name="Infect. Immun.">
        <title>Helicobacter saguini, a Novel Helicobacter Isolated from Cotton-Top Tamarins with Ulcerative Colitis, Has Proinflammatory Properties and Induces Typhlocolitis and Dysplasia in Gnotobiotic IL-10-/- Mice.</title>
        <authorList>
            <person name="Shen Z."/>
            <person name="Mannion A."/>
            <person name="Whary M.T."/>
            <person name="Muthupalani S."/>
            <person name="Sheh A."/>
            <person name="Feng Y."/>
            <person name="Gong G."/>
            <person name="Vandamme P."/>
            <person name="Holcombe H.R."/>
            <person name="Paster B.J."/>
            <person name="Fox J.G."/>
        </authorList>
    </citation>
    <scope>NUCLEOTIDE SEQUENCE [LARGE SCALE GENOMIC DNA]</scope>
    <source>
        <strain evidence="4 5">MIT 97-6194</strain>
    </source>
</reference>
<feature type="compositionally biased region" description="Low complexity" evidence="1">
    <location>
        <begin position="200"/>
        <end position="212"/>
    </location>
</feature>
<evidence type="ECO:0000259" key="2">
    <source>
        <dbReference type="Pfam" id="PF26303"/>
    </source>
</evidence>
<dbReference type="AlphaFoldDB" id="A0A347VPB4"/>
<sequence>MKKSYLRKVGDAAVLGGVSAVLVTGLLGCSDSGSDKNAAIKEAAKQQGVMVKLQEQEDGSYKILDEMPTSDGSTTIVVRNVNGEERILSKEEVDALVAEEAKKIDNGTSTLTSGDGGGLGIGGAILASAAGALIGSYIGNKLFGNSNFKAAQQRGYSSPSAYQRSQSMGANRATSAPSSTARSATPSNAKSGFFGGSNAGGSSSSSATSASS</sequence>
<feature type="domain" description="UPF0323" evidence="2">
    <location>
        <begin position="49"/>
        <end position="172"/>
    </location>
</feature>
<evidence type="ECO:0000256" key="1">
    <source>
        <dbReference type="SAM" id="MobiDB-lite"/>
    </source>
</evidence>
<protein>
    <recommendedName>
        <fullName evidence="2">UPF0323 domain-containing protein</fullName>
    </recommendedName>
</protein>
<feature type="compositionally biased region" description="Polar residues" evidence="1">
    <location>
        <begin position="157"/>
        <end position="169"/>
    </location>
</feature>
<dbReference type="Pfam" id="PF26303">
    <property type="entry name" value="UPF0323"/>
    <property type="match status" value="1"/>
</dbReference>
<proteinExistence type="predicted"/>
<dbReference type="Proteomes" id="UP000477070">
    <property type="component" value="Unassembled WGS sequence"/>
</dbReference>
<feature type="region of interest" description="Disordered" evidence="1">
    <location>
        <begin position="157"/>
        <end position="212"/>
    </location>
</feature>
<reference evidence="3 6" key="4">
    <citation type="submission" date="2019-12" db="EMBL/GenBank/DDBJ databases">
        <title>Multi-Generational Helicobacter saguini Isolates.</title>
        <authorList>
            <person name="Mannion A."/>
            <person name="Shen Z."/>
            <person name="Fox J.G."/>
        </authorList>
    </citation>
    <scope>NUCLEOTIDE SEQUENCE [LARGE SCALE GENOMIC DNA]</scope>
    <source>
        <strain evidence="3">16-048</strain>
        <strain evidence="6">16-048 (F4)</strain>
    </source>
</reference>